<dbReference type="InterPro" id="IPR004294">
    <property type="entry name" value="Carotenoid_Oase"/>
</dbReference>
<dbReference type="OMA" id="SCMAFHR"/>
<accession>A0A163T9X5</accession>
<dbReference type="PANTHER" id="PTHR10543">
    <property type="entry name" value="BETA-CAROTENE DIOXYGENASE"/>
    <property type="match status" value="1"/>
</dbReference>
<feature type="binding site" evidence="5">
    <location>
        <position position="572"/>
    </location>
    <ligand>
        <name>Fe cation</name>
        <dbReference type="ChEBI" id="CHEBI:24875"/>
        <note>catalytic</note>
    </ligand>
</feature>
<evidence type="ECO:0000313" key="6">
    <source>
        <dbReference type="EMBL" id="SAM00551.1"/>
    </source>
</evidence>
<gene>
    <name evidence="6" type="primary">ABSGL_06239.1 scaffold 7705</name>
</gene>
<dbReference type="GO" id="GO:0010436">
    <property type="term" value="F:carotenoid dioxygenase activity"/>
    <property type="evidence" value="ECO:0007669"/>
    <property type="project" value="TreeGrafter"/>
</dbReference>
<proteinExistence type="inferred from homology"/>
<protein>
    <recommendedName>
        <fullName evidence="8">Carotenoid oxygenase</fullName>
    </recommendedName>
</protein>
<evidence type="ECO:0000256" key="5">
    <source>
        <dbReference type="PIRSR" id="PIRSR604294-1"/>
    </source>
</evidence>
<comment type="cofactor">
    <cofactor evidence="5">
        <name>Fe(2+)</name>
        <dbReference type="ChEBI" id="CHEBI:29033"/>
    </cofactor>
    <text evidence="5">Binds 1 Fe(2+) ion per subunit.</text>
</comment>
<name>A0A163T9X5_ABSGL</name>
<evidence type="ECO:0000256" key="1">
    <source>
        <dbReference type="ARBA" id="ARBA00006787"/>
    </source>
</evidence>
<dbReference type="Pfam" id="PF03055">
    <property type="entry name" value="RPE65"/>
    <property type="match status" value="1"/>
</dbReference>
<evidence type="ECO:0008006" key="8">
    <source>
        <dbReference type="Google" id="ProtNLM"/>
    </source>
</evidence>
<dbReference type="EMBL" id="LT553219">
    <property type="protein sequence ID" value="SAM00551.1"/>
    <property type="molecule type" value="Genomic_DNA"/>
</dbReference>
<dbReference type="GO" id="GO:0016121">
    <property type="term" value="P:carotene catabolic process"/>
    <property type="evidence" value="ECO:0007669"/>
    <property type="project" value="TreeGrafter"/>
</dbReference>
<evidence type="ECO:0000256" key="4">
    <source>
        <dbReference type="ARBA" id="ARBA00023004"/>
    </source>
</evidence>
<evidence type="ECO:0000256" key="3">
    <source>
        <dbReference type="ARBA" id="ARBA00023002"/>
    </source>
</evidence>
<sequence>MLASFQTLTYNNVPEHVDPTWLPVIQGELPSWLSGTMYRVGGGRFVLGDGQHKKGKKTSGAPYIIRHAFDGLPYLYRFEFNAQKNSVRFNSRYIAKDYEKNLLERHGRGAMWFGESRKMSTWERLKDFASRFDQLVLCRNEATPSSVSVGIATAPNFPLPASWHSSNCGDKPALVTKSDHNALQQLDHTTLEPQKIFTYRDYDKRLDGQLAAAHHHYDYASQETINMTMSVGSTKPTLQIFSINSKGHTSILASIQHGLDADKTPVRPFYYHSFFTTENYVVVPMCPMYYKNNGVDLLLNGSVLGGVEWEPDTPTYFHIVDRHHGKGHVATLVGPSYFAFHVINARDYQDKENGSIRFELDCSAYDGKMIYETHAFGDIIRTSDYHSRYLPNKMAPTQKHNGIDYPALHCNRFGDYRRYHLTWNPSSSVSPTAHYETILANFDFPRIQSAYTSKAHRYAYGCQILAPTPDRGEQYCLVKIDLNTKKWIRFQHQDEYQNGYLCSEPIFVARPRQEEQEQEPQNEDDGVVLSLVNVFDNRGTSYDHCYLLVLDAASFTQMAYVPIGSFIAPTFHGSYDAEYSFKLGSFN</sequence>
<evidence type="ECO:0000256" key="2">
    <source>
        <dbReference type="ARBA" id="ARBA00022723"/>
    </source>
</evidence>
<comment type="similarity">
    <text evidence="1">Belongs to the carotenoid oxygenase family.</text>
</comment>
<dbReference type="AlphaFoldDB" id="A0A163T9X5"/>
<dbReference type="InParanoid" id="A0A163T9X5"/>
<feature type="binding site" evidence="5">
    <location>
        <position position="214"/>
    </location>
    <ligand>
        <name>Fe cation</name>
        <dbReference type="ChEBI" id="CHEBI:24875"/>
        <note>catalytic</note>
    </ligand>
</feature>
<dbReference type="GO" id="GO:0046872">
    <property type="term" value="F:metal ion binding"/>
    <property type="evidence" value="ECO:0007669"/>
    <property type="project" value="UniProtKB-KW"/>
</dbReference>
<keyword evidence="3" id="KW-0560">Oxidoreductase</keyword>
<keyword evidence="7" id="KW-1185">Reference proteome</keyword>
<keyword evidence="4 5" id="KW-0408">Iron</keyword>
<reference evidence="6" key="1">
    <citation type="submission" date="2016-04" db="EMBL/GenBank/DDBJ databases">
        <authorList>
            <person name="Evans L.H."/>
            <person name="Alamgir A."/>
            <person name="Owens N."/>
            <person name="Weber N.D."/>
            <person name="Virtaneva K."/>
            <person name="Barbian K."/>
            <person name="Babar A."/>
            <person name="Rosenke K."/>
        </authorList>
    </citation>
    <scope>NUCLEOTIDE SEQUENCE [LARGE SCALE GENOMIC DNA]</scope>
    <source>
        <strain evidence="6">CBS 101.48</strain>
    </source>
</reference>
<evidence type="ECO:0000313" key="7">
    <source>
        <dbReference type="Proteomes" id="UP000078561"/>
    </source>
</evidence>
<keyword evidence="2 5" id="KW-0479">Metal-binding</keyword>
<dbReference type="PANTHER" id="PTHR10543:SF24">
    <property type="entry name" value="CAROTENOID ISOMEROOXYGENASE"/>
    <property type="match status" value="1"/>
</dbReference>
<dbReference type="OrthoDB" id="407010at2759"/>
<organism evidence="6">
    <name type="scientific">Absidia glauca</name>
    <name type="common">Pin mould</name>
    <dbReference type="NCBI Taxonomy" id="4829"/>
    <lineage>
        <taxon>Eukaryota</taxon>
        <taxon>Fungi</taxon>
        <taxon>Fungi incertae sedis</taxon>
        <taxon>Mucoromycota</taxon>
        <taxon>Mucoromycotina</taxon>
        <taxon>Mucoromycetes</taxon>
        <taxon>Mucorales</taxon>
        <taxon>Cunninghamellaceae</taxon>
        <taxon>Absidia</taxon>
    </lineage>
</organism>
<feature type="binding site" evidence="5">
    <location>
        <position position="341"/>
    </location>
    <ligand>
        <name>Fe cation</name>
        <dbReference type="ChEBI" id="CHEBI:24875"/>
        <note>catalytic</note>
    </ligand>
</feature>
<feature type="binding site" evidence="5">
    <location>
        <position position="272"/>
    </location>
    <ligand>
        <name>Fe cation</name>
        <dbReference type="ChEBI" id="CHEBI:24875"/>
        <note>catalytic</note>
    </ligand>
</feature>
<dbReference type="Proteomes" id="UP000078561">
    <property type="component" value="Unassembled WGS sequence"/>
</dbReference>
<dbReference type="STRING" id="4829.A0A163T9X5"/>